<evidence type="ECO:0000256" key="1">
    <source>
        <dbReference type="SAM" id="MobiDB-lite"/>
    </source>
</evidence>
<gene>
    <name evidence="2" type="ordered locus">RSPO_c00615</name>
</gene>
<feature type="region of interest" description="Disordered" evidence="1">
    <location>
        <begin position="1"/>
        <end position="27"/>
    </location>
</feature>
<evidence type="ECO:0000313" key="2">
    <source>
        <dbReference type="EMBL" id="AEG67917.1"/>
    </source>
</evidence>
<name>F6FYB2_RALS8</name>
<sequence>MKSRRAGGGGKRGCIHGGPIIAAGGGPALRRHKVRSVRLMPAARDRMA</sequence>
<accession>F6FYB2</accession>
<organism evidence="2 3">
    <name type="scientific">Ralstonia solanacearum (strain Po82)</name>
    <dbReference type="NCBI Taxonomy" id="1031711"/>
    <lineage>
        <taxon>Bacteria</taxon>
        <taxon>Pseudomonadati</taxon>
        <taxon>Pseudomonadota</taxon>
        <taxon>Betaproteobacteria</taxon>
        <taxon>Burkholderiales</taxon>
        <taxon>Burkholderiaceae</taxon>
        <taxon>Ralstonia</taxon>
        <taxon>Ralstonia solanacearum species complex</taxon>
    </lineage>
</organism>
<protein>
    <submittedName>
        <fullName evidence="2">Uncharacterized protein</fullName>
    </submittedName>
</protein>
<feature type="compositionally biased region" description="Gly residues" evidence="1">
    <location>
        <begin position="1"/>
        <end position="16"/>
    </location>
</feature>
<proteinExistence type="predicted"/>
<dbReference type="EMBL" id="CP002819">
    <property type="protein sequence ID" value="AEG67917.1"/>
    <property type="molecule type" value="Genomic_DNA"/>
</dbReference>
<dbReference type="PATRIC" id="fig|1031711.3.peg.596"/>
<dbReference type="Proteomes" id="UP000007953">
    <property type="component" value="Chromosome"/>
</dbReference>
<dbReference type="AlphaFoldDB" id="F6FYB2"/>
<dbReference type="HOGENOM" id="CLU_205339_0_0_4"/>
<evidence type="ECO:0000313" key="3">
    <source>
        <dbReference type="Proteomes" id="UP000007953"/>
    </source>
</evidence>
<dbReference type="KEGG" id="rsn:RSPO_c00615"/>
<reference evidence="2 3" key="1">
    <citation type="journal article" date="2011" name="J. Bacteriol.">
        <title>Complete genome sequence of the plant pathogen Ralstonia solanacearum strain Po82.</title>
        <authorList>
            <person name="Xu J."/>
            <person name="Zheng H.J."/>
            <person name="Liu L."/>
            <person name="Pan Z.C."/>
            <person name="Prior P."/>
            <person name="Tang B."/>
            <person name="Xu J.S."/>
            <person name="Zhang H."/>
            <person name="Tian Q."/>
            <person name="Zhang L.Q."/>
            <person name="Feng J."/>
        </authorList>
    </citation>
    <scope>NUCLEOTIDE SEQUENCE [LARGE SCALE GENOMIC DNA]</scope>
    <source>
        <strain evidence="2 3">Po82</strain>
    </source>
</reference>